<name>A0A1M6NWU9_9FIRM</name>
<keyword evidence="1" id="KW-0472">Membrane</keyword>
<protein>
    <recommendedName>
        <fullName evidence="4">FtsX-like permease family protein</fullName>
    </recommendedName>
</protein>
<feature type="transmembrane region" description="Helical" evidence="1">
    <location>
        <begin position="129"/>
        <end position="147"/>
    </location>
</feature>
<dbReference type="Proteomes" id="UP000184301">
    <property type="component" value="Unassembled WGS sequence"/>
</dbReference>
<dbReference type="OrthoDB" id="1838031at2"/>
<gene>
    <name evidence="2" type="ORF">SAMN02745243_01944</name>
</gene>
<organism evidence="2 3">
    <name type="scientific">Hespellia stercorisuis DSM 15480</name>
    <dbReference type="NCBI Taxonomy" id="1121950"/>
    <lineage>
        <taxon>Bacteria</taxon>
        <taxon>Bacillati</taxon>
        <taxon>Bacillota</taxon>
        <taxon>Clostridia</taxon>
        <taxon>Lachnospirales</taxon>
        <taxon>Lachnospiraceae</taxon>
        <taxon>Hespellia</taxon>
    </lineage>
</organism>
<keyword evidence="1" id="KW-1133">Transmembrane helix</keyword>
<dbReference type="STRING" id="1121950.SAMN02745243_01944"/>
<accession>A0A1M6NWU9</accession>
<reference evidence="2 3" key="1">
    <citation type="submission" date="2016-11" db="EMBL/GenBank/DDBJ databases">
        <authorList>
            <person name="Jaros S."/>
            <person name="Januszkiewicz K."/>
            <person name="Wedrychowicz H."/>
        </authorList>
    </citation>
    <scope>NUCLEOTIDE SEQUENCE [LARGE SCALE GENOMIC DNA]</scope>
    <source>
        <strain evidence="2 3">DSM 15480</strain>
    </source>
</reference>
<evidence type="ECO:0000256" key="1">
    <source>
        <dbReference type="SAM" id="Phobius"/>
    </source>
</evidence>
<proteinExistence type="predicted"/>
<dbReference type="AlphaFoldDB" id="A0A1M6NWU9"/>
<keyword evidence="1" id="KW-0812">Transmembrane</keyword>
<dbReference type="RefSeq" id="WP_073109291.1">
    <property type="nucleotide sequence ID" value="NZ_FQZY01000025.1"/>
</dbReference>
<feature type="transmembrane region" description="Helical" evidence="1">
    <location>
        <begin position="67"/>
        <end position="89"/>
    </location>
</feature>
<keyword evidence="3" id="KW-1185">Reference proteome</keyword>
<evidence type="ECO:0000313" key="2">
    <source>
        <dbReference type="EMBL" id="SHK00108.1"/>
    </source>
</evidence>
<evidence type="ECO:0000313" key="3">
    <source>
        <dbReference type="Proteomes" id="UP000184301"/>
    </source>
</evidence>
<evidence type="ECO:0008006" key="4">
    <source>
        <dbReference type="Google" id="ProtNLM"/>
    </source>
</evidence>
<dbReference type="EMBL" id="FQZY01000025">
    <property type="protein sequence ID" value="SHK00108.1"/>
    <property type="molecule type" value="Genomic_DNA"/>
</dbReference>
<sequence>MASEVASHYDRIVKRNAEANGETYYGDMEEYKISYKDKDTSSFRLFWKYAPMFRVMELQDMYRTMSVYLMLFIFIALICFAAVFVIAYTRCITVAMYNRQMYADLKYLGAGRTYLYNCAKSQILKVFKMPVLIGTSLTFALYFFIMFGNDGGLTAGELAGVRSCVLVIIAITLVIWGFYRSVLRKVCKMLGI</sequence>
<feature type="transmembrane region" description="Helical" evidence="1">
    <location>
        <begin position="159"/>
        <end position="179"/>
    </location>
</feature>